<dbReference type="AlphaFoldDB" id="A0A8S1RCF7"/>
<evidence type="ECO:0000313" key="2">
    <source>
        <dbReference type="EMBL" id="CAD8124650.1"/>
    </source>
</evidence>
<proteinExistence type="predicted"/>
<comment type="caution">
    <text evidence="2">The sequence shown here is derived from an EMBL/GenBank/DDBJ whole genome shotgun (WGS) entry which is preliminary data.</text>
</comment>
<feature type="compositionally biased region" description="Low complexity" evidence="1">
    <location>
        <begin position="8"/>
        <end position="34"/>
    </location>
</feature>
<accession>A0A8S1RCF7</accession>
<reference evidence="2" key="1">
    <citation type="submission" date="2021-01" db="EMBL/GenBank/DDBJ databases">
        <authorList>
            <consortium name="Genoscope - CEA"/>
            <person name="William W."/>
        </authorList>
    </citation>
    <scope>NUCLEOTIDE SEQUENCE</scope>
</reference>
<evidence type="ECO:0000313" key="3">
    <source>
        <dbReference type="Proteomes" id="UP000692954"/>
    </source>
</evidence>
<evidence type="ECO:0000256" key="1">
    <source>
        <dbReference type="SAM" id="MobiDB-lite"/>
    </source>
</evidence>
<dbReference type="EMBL" id="CAJJDN010000152">
    <property type="protein sequence ID" value="CAD8124650.1"/>
    <property type="molecule type" value="Genomic_DNA"/>
</dbReference>
<gene>
    <name evidence="2" type="ORF">PSON_ATCC_30995.1.T1520115</name>
</gene>
<dbReference type="Proteomes" id="UP000692954">
    <property type="component" value="Unassembled WGS sequence"/>
</dbReference>
<organism evidence="2 3">
    <name type="scientific">Paramecium sonneborni</name>
    <dbReference type="NCBI Taxonomy" id="65129"/>
    <lineage>
        <taxon>Eukaryota</taxon>
        <taxon>Sar</taxon>
        <taxon>Alveolata</taxon>
        <taxon>Ciliophora</taxon>
        <taxon>Intramacronucleata</taxon>
        <taxon>Oligohymenophorea</taxon>
        <taxon>Peniculida</taxon>
        <taxon>Parameciidae</taxon>
        <taxon>Paramecium</taxon>
    </lineage>
</organism>
<sequence>MKRKYNKKQSQINKQKGQSNKQKINNQKSQKNQKMLVYQRKQSNWELQIDVGQEINKYNLQQQTINFESQFKDYDEFFQQRLTSIYCVLVLNRQNYQGIRLFIKKIKFQNHILKSILNWFHARNS</sequence>
<feature type="region of interest" description="Disordered" evidence="1">
    <location>
        <begin position="1"/>
        <end position="35"/>
    </location>
</feature>
<keyword evidence="3" id="KW-1185">Reference proteome</keyword>
<protein>
    <submittedName>
        <fullName evidence="2">Uncharacterized protein</fullName>
    </submittedName>
</protein>
<name>A0A8S1RCF7_9CILI</name>